<keyword evidence="7" id="KW-1185">Reference proteome</keyword>
<dbReference type="Gene3D" id="3.40.720.10">
    <property type="entry name" value="Alkaline Phosphatase, subunit A"/>
    <property type="match status" value="1"/>
</dbReference>
<proteinExistence type="inferred from homology"/>
<keyword evidence="4" id="KW-0106">Calcium</keyword>
<comment type="similarity">
    <text evidence="1">Belongs to the sulfatase family.</text>
</comment>
<reference evidence="6" key="1">
    <citation type="submission" date="2021-01" db="EMBL/GenBank/DDBJ databases">
        <title>Modified the classification status of verrucomicrobia.</title>
        <authorList>
            <person name="Feng X."/>
        </authorList>
    </citation>
    <scope>NUCLEOTIDE SEQUENCE</scope>
    <source>
        <strain evidence="6">KCTC 13126</strain>
    </source>
</reference>
<dbReference type="PROSITE" id="PS00523">
    <property type="entry name" value="SULFATASE_1"/>
    <property type="match status" value="1"/>
</dbReference>
<evidence type="ECO:0000313" key="7">
    <source>
        <dbReference type="Proteomes" id="UP000617628"/>
    </source>
</evidence>
<protein>
    <submittedName>
        <fullName evidence="6">Arylsulfatase</fullName>
    </submittedName>
</protein>
<keyword evidence="3" id="KW-0378">Hydrolase</keyword>
<evidence type="ECO:0000256" key="3">
    <source>
        <dbReference type="ARBA" id="ARBA00022801"/>
    </source>
</evidence>
<dbReference type="GO" id="GO:0004065">
    <property type="term" value="F:arylsulfatase activity"/>
    <property type="evidence" value="ECO:0007669"/>
    <property type="project" value="TreeGrafter"/>
</dbReference>
<dbReference type="Pfam" id="PF00884">
    <property type="entry name" value="Sulfatase"/>
    <property type="match status" value="1"/>
</dbReference>
<evidence type="ECO:0000256" key="2">
    <source>
        <dbReference type="ARBA" id="ARBA00022723"/>
    </source>
</evidence>
<sequence length="567" mass="63472">MKVLESRIVALMGVLALLFSEGFAQRPNVVLVITDDQGYSDVGFNGNPHLKTPVLDRFASEATVFEQFYACPVCSPTRASLMTGRSALKTGVIDTQEARSILKPSEVTIAEALKGAGYRTGMFGKWHLGDNAPARPIDQGFDYSLTHVGGMIGAPYSPLGRDNYFNAPLLENGIEREFEGYCVDAFTDAAVEFIAEAGEKPFFVYWAPNTPHHPLTVADSYADPYREAGLSEETARYYGMITNIDDNFGRIVDAVDRAGASENTLFVFVGDNGTSSLHKQEDLWESGLRGRKTYVYENGIRVPALIKLPGGKGNGKRLNEVGSVEDLMPTILDVCKVPYPEKVAFDGRSLLPLLDEGETDWPERTFYFQFHRGLEPERYRNIAVRNGHFKLVQAVGRGIEPYSLETAKFELYDLSADPLETKDLAGDRPEIVERLKERYDSWFDGVMESDFTSVRTWVGSERENPVVLSRQDWKGGGLFDGDNGVFSLDVKTAGYYRITCQWSELLKKTHPVTLKVGESVIENSILYAESQCRFEKVYLEKGPVSFEAWVEIEDEKNGFRFIEIEKL</sequence>
<feature type="domain" description="Sulfatase N-terminal" evidence="5">
    <location>
        <begin position="27"/>
        <end position="334"/>
    </location>
</feature>
<evidence type="ECO:0000313" key="6">
    <source>
        <dbReference type="EMBL" id="MBK1875469.1"/>
    </source>
</evidence>
<comment type="caution">
    <text evidence="6">The sequence shown here is derived from an EMBL/GenBank/DDBJ whole genome shotgun (WGS) entry which is preliminary data.</text>
</comment>
<dbReference type="SUPFAM" id="SSF53649">
    <property type="entry name" value="Alkaline phosphatase-like"/>
    <property type="match status" value="1"/>
</dbReference>
<organism evidence="6 7">
    <name type="scientific">Pelagicoccus mobilis</name>
    <dbReference type="NCBI Taxonomy" id="415221"/>
    <lineage>
        <taxon>Bacteria</taxon>
        <taxon>Pseudomonadati</taxon>
        <taxon>Verrucomicrobiota</taxon>
        <taxon>Opitutia</taxon>
        <taxon>Puniceicoccales</taxon>
        <taxon>Pelagicoccaceae</taxon>
        <taxon>Pelagicoccus</taxon>
    </lineage>
</organism>
<dbReference type="AlphaFoldDB" id="A0A934RX36"/>
<dbReference type="InterPro" id="IPR000917">
    <property type="entry name" value="Sulfatase_N"/>
</dbReference>
<dbReference type="RefSeq" id="WP_200353686.1">
    <property type="nucleotide sequence ID" value="NZ_JAENIL010000002.1"/>
</dbReference>
<dbReference type="InterPro" id="IPR024607">
    <property type="entry name" value="Sulfatase_CS"/>
</dbReference>
<name>A0A934RX36_9BACT</name>
<dbReference type="InterPro" id="IPR017850">
    <property type="entry name" value="Alkaline_phosphatase_core_sf"/>
</dbReference>
<dbReference type="GO" id="GO:0046872">
    <property type="term" value="F:metal ion binding"/>
    <property type="evidence" value="ECO:0007669"/>
    <property type="project" value="UniProtKB-KW"/>
</dbReference>
<dbReference type="EMBL" id="JAENIL010000002">
    <property type="protein sequence ID" value="MBK1875469.1"/>
    <property type="molecule type" value="Genomic_DNA"/>
</dbReference>
<dbReference type="Proteomes" id="UP000617628">
    <property type="component" value="Unassembled WGS sequence"/>
</dbReference>
<dbReference type="InterPro" id="IPR050738">
    <property type="entry name" value="Sulfatase"/>
</dbReference>
<evidence type="ECO:0000256" key="4">
    <source>
        <dbReference type="ARBA" id="ARBA00022837"/>
    </source>
</evidence>
<dbReference type="Gene3D" id="3.30.1120.10">
    <property type="match status" value="1"/>
</dbReference>
<evidence type="ECO:0000259" key="5">
    <source>
        <dbReference type="Pfam" id="PF00884"/>
    </source>
</evidence>
<evidence type="ECO:0000256" key="1">
    <source>
        <dbReference type="ARBA" id="ARBA00008779"/>
    </source>
</evidence>
<dbReference type="PANTHER" id="PTHR42693:SF53">
    <property type="entry name" value="ENDO-4-O-SULFATASE"/>
    <property type="match status" value="1"/>
</dbReference>
<dbReference type="CDD" id="cd16146">
    <property type="entry name" value="ARS_like"/>
    <property type="match status" value="1"/>
</dbReference>
<gene>
    <name evidence="6" type="ORF">JIN87_01250</name>
</gene>
<accession>A0A934RX36</accession>
<keyword evidence="2" id="KW-0479">Metal-binding</keyword>
<dbReference type="PANTHER" id="PTHR42693">
    <property type="entry name" value="ARYLSULFATASE FAMILY MEMBER"/>
    <property type="match status" value="1"/>
</dbReference>